<feature type="domain" description="ASCH" evidence="1">
    <location>
        <begin position="10"/>
        <end position="89"/>
    </location>
</feature>
<name>A0A1H3FK67_9GAMM</name>
<dbReference type="STRING" id="595670.SAMN05421643_101142"/>
<dbReference type="Proteomes" id="UP000199035">
    <property type="component" value="Unassembled WGS sequence"/>
</dbReference>
<dbReference type="Pfam" id="PF04266">
    <property type="entry name" value="ASCH"/>
    <property type="match status" value="1"/>
</dbReference>
<protein>
    <submittedName>
        <fullName evidence="2">ASCH domain-containing protein</fullName>
    </submittedName>
</protein>
<dbReference type="AlphaFoldDB" id="A0A1H3FK67"/>
<evidence type="ECO:0000259" key="1">
    <source>
        <dbReference type="Pfam" id="PF04266"/>
    </source>
</evidence>
<organism evidence="2 3">
    <name type="scientific">Acinetobacter kyonggiensis</name>
    <dbReference type="NCBI Taxonomy" id="595670"/>
    <lineage>
        <taxon>Bacteria</taxon>
        <taxon>Pseudomonadati</taxon>
        <taxon>Pseudomonadota</taxon>
        <taxon>Gammaproteobacteria</taxon>
        <taxon>Moraxellales</taxon>
        <taxon>Moraxellaceae</taxon>
        <taxon>Acinetobacter</taxon>
    </lineage>
</organism>
<gene>
    <name evidence="2" type="ORF">SAMN05421643_101142</name>
</gene>
<proteinExistence type="predicted"/>
<sequence length="122" mass="13931">MKMKRKFSALSIVAPSGQRIAQGMKTLEVRSWQPEQLPLKDLLIVENKIFLNHDADEELGVAVALVDVESVHVWQPNEVEAACASYWAEGYFAWQLSNIRPIKDKIEVPAKRKIYLIEMDHA</sequence>
<keyword evidence="3" id="KW-1185">Reference proteome</keyword>
<reference evidence="3" key="1">
    <citation type="submission" date="2016-10" db="EMBL/GenBank/DDBJ databases">
        <authorList>
            <person name="Varghese N."/>
            <person name="Submissions S."/>
        </authorList>
    </citation>
    <scope>NUCLEOTIDE SEQUENCE [LARGE SCALE GENOMIC DNA]</scope>
    <source>
        <strain evidence="3">ANC 5109</strain>
    </source>
</reference>
<dbReference type="SUPFAM" id="SSF88697">
    <property type="entry name" value="PUA domain-like"/>
    <property type="match status" value="1"/>
</dbReference>
<accession>A0A1H3FK67</accession>
<evidence type="ECO:0000313" key="3">
    <source>
        <dbReference type="Proteomes" id="UP000199035"/>
    </source>
</evidence>
<dbReference type="Gene3D" id="2.30.130.30">
    <property type="entry name" value="Hypothetical protein"/>
    <property type="match status" value="1"/>
</dbReference>
<evidence type="ECO:0000313" key="2">
    <source>
        <dbReference type="EMBL" id="SDX91452.1"/>
    </source>
</evidence>
<dbReference type="InterPro" id="IPR007374">
    <property type="entry name" value="ASCH_domain"/>
</dbReference>
<dbReference type="InterPro" id="IPR015947">
    <property type="entry name" value="PUA-like_sf"/>
</dbReference>
<dbReference type="EMBL" id="FNPK01000001">
    <property type="protein sequence ID" value="SDX91452.1"/>
    <property type="molecule type" value="Genomic_DNA"/>
</dbReference>